<proteinExistence type="predicted"/>
<evidence type="ECO:0000313" key="2">
    <source>
        <dbReference type="EMBL" id="QDY42480.1"/>
    </source>
</evidence>
<feature type="region of interest" description="Disordered" evidence="1">
    <location>
        <begin position="120"/>
        <end position="143"/>
    </location>
</feature>
<keyword evidence="3" id="KW-1185">Reference proteome</keyword>
<gene>
    <name evidence="2" type="ORF">D8B20_11495</name>
</gene>
<reference evidence="2 3" key="1">
    <citation type="submission" date="2018-10" db="EMBL/GenBank/DDBJ databases">
        <title>Genome Sequencing of Pantoea dispersa DSM 32899.</title>
        <authorList>
            <person name="Nawrath M."/>
            <person name="Ottenheim C."/>
            <person name="Wilm A."/>
            <person name="Zimmermann W."/>
            <person name="Wu J.C."/>
        </authorList>
    </citation>
    <scope>NUCLEOTIDE SEQUENCE [LARGE SCALE GENOMIC DNA]</scope>
    <source>
        <strain evidence="2 3">DSM 32899</strain>
    </source>
</reference>
<protein>
    <submittedName>
        <fullName evidence="2">Uncharacterized protein</fullName>
    </submittedName>
</protein>
<dbReference type="EMBL" id="CP032702">
    <property type="protein sequence ID" value="QDY42480.1"/>
    <property type="molecule type" value="Genomic_DNA"/>
</dbReference>
<dbReference type="OrthoDB" id="6638258at2"/>
<dbReference type="AlphaFoldDB" id="A0A518XE51"/>
<sequence>MTQLFENEPSALFPSTSPVPPETSSSYNIEQMIEQLVAEGYSPEESAAAVVRYIEGQKAAQHSANGSAMKLRTDKEKGEYMRQIRSQVAPNVWIPPQMQEQHASEQRVIDAQEEFKQRMKERATSGGMMRSTQAAIDFFKQKP</sequence>
<dbReference type="KEGG" id="pdis:D8B20_11495"/>
<dbReference type="RefSeq" id="WP_145889003.1">
    <property type="nucleotide sequence ID" value="NZ_CP032702.1"/>
</dbReference>
<evidence type="ECO:0000256" key="1">
    <source>
        <dbReference type="SAM" id="MobiDB-lite"/>
    </source>
</evidence>
<dbReference type="Proteomes" id="UP000319411">
    <property type="component" value="Chromosome"/>
</dbReference>
<organism evidence="2 3">
    <name type="scientific">Candidatus Pantoea soli</name>
    <dbReference type="NCBI Taxonomy" id="3098669"/>
    <lineage>
        <taxon>Bacteria</taxon>
        <taxon>Pseudomonadati</taxon>
        <taxon>Pseudomonadota</taxon>
        <taxon>Gammaproteobacteria</taxon>
        <taxon>Enterobacterales</taxon>
        <taxon>Erwiniaceae</taxon>
        <taxon>Pantoea</taxon>
    </lineage>
</organism>
<name>A0A518XE51_9GAMM</name>
<evidence type="ECO:0000313" key="3">
    <source>
        <dbReference type="Proteomes" id="UP000319411"/>
    </source>
</evidence>
<accession>A0A518XE51</accession>
<feature type="region of interest" description="Disordered" evidence="1">
    <location>
        <begin position="1"/>
        <end position="25"/>
    </location>
</feature>